<dbReference type="GO" id="GO:0045951">
    <property type="term" value="P:positive regulation of mitotic recombination"/>
    <property type="evidence" value="ECO:0007669"/>
    <property type="project" value="TreeGrafter"/>
</dbReference>
<evidence type="ECO:0000256" key="10">
    <source>
        <dbReference type="ARBA" id="ARBA00022840"/>
    </source>
</evidence>
<keyword evidence="14" id="KW-0234">DNA repair</keyword>
<dbReference type="GO" id="GO:0006366">
    <property type="term" value="P:transcription by RNA polymerase II"/>
    <property type="evidence" value="ECO:0007669"/>
    <property type="project" value="TreeGrafter"/>
</dbReference>
<evidence type="ECO:0000256" key="19">
    <source>
        <dbReference type="SAM" id="Coils"/>
    </source>
</evidence>
<dbReference type="AlphaFoldDB" id="A0AAV9IQ52"/>
<evidence type="ECO:0000259" key="20">
    <source>
        <dbReference type="PROSITE" id="PS51193"/>
    </source>
</evidence>
<evidence type="ECO:0000256" key="1">
    <source>
        <dbReference type="ARBA" id="ARBA00001966"/>
    </source>
</evidence>
<evidence type="ECO:0000256" key="16">
    <source>
        <dbReference type="ARBA" id="ARBA00023242"/>
    </source>
</evidence>
<feature type="domain" description="Helicase ATP-binding" evidence="20">
    <location>
        <begin position="7"/>
        <end position="312"/>
    </location>
</feature>
<keyword evidence="4" id="KW-0004">4Fe-4S</keyword>
<proteinExistence type="inferred from homology"/>
<evidence type="ECO:0000256" key="2">
    <source>
        <dbReference type="ARBA" id="ARBA00004123"/>
    </source>
</evidence>
<dbReference type="GO" id="GO:0016818">
    <property type="term" value="F:hydrolase activity, acting on acid anhydrides, in phosphorus-containing anhydrides"/>
    <property type="evidence" value="ECO:0007669"/>
    <property type="project" value="InterPro"/>
</dbReference>
<dbReference type="GO" id="GO:0046872">
    <property type="term" value="F:metal ion binding"/>
    <property type="evidence" value="ECO:0007669"/>
    <property type="project" value="UniProtKB-KW"/>
</dbReference>
<dbReference type="GO" id="GO:0005634">
    <property type="term" value="C:nucleus"/>
    <property type="evidence" value="ECO:0007669"/>
    <property type="project" value="UniProtKB-SubCell"/>
</dbReference>
<dbReference type="SMART" id="SM00491">
    <property type="entry name" value="HELICc2"/>
    <property type="match status" value="1"/>
</dbReference>
<dbReference type="PROSITE" id="PS00690">
    <property type="entry name" value="DEAH_ATP_HELICASE"/>
    <property type="match status" value="1"/>
</dbReference>
<dbReference type="PROSITE" id="PS51193">
    <property type="entry name" value="HELICASE_ATP_BIND_2"/>
    <property type="match status" value="1"/>
</dbReference>
<dbReference type="PANTHER" id="PTHR11472">
    <property type="entry name" value="DNA REPAIR DEAD HELICASE RAD3/XP-D SUBFAMILY MEMBER"/>
    <property type="match status" value="1"/>
</dbReference>
<sequence length="757" mass="84610">MLVDIEDLAVEFPYPSLYAEQRQYMHALKRVLDGGGHGLFEMPSGTGKTVTILSLVVAYLRRHPSRYRRLVYCTRTVEEMEKVLQELRLLVRGNAAAAAAKDGDDGDDDDDDDASLLSLGLASRNHLCINEEVLRCSKGVDSGCRARTASWVRERAAAASAAVQRDAGDGIDGDRSTAPALCEFYEELEQGTGRDFILPAGGVYTLQDLRELGRRRHWCPYFLARRCIALAQVVVFSYQYLIDPRVARVVSSGFGEASVVVFDEAHNIDNVCIEALSIDVSERLLEQATRNLNALAGRLLEVKRAGARRLSRAYERLMRGLSAAEQRLAERELAAPVIQATDGRDHDALADSLPGNEFRKADDFLAFLRAALQFLRPETSGDSVARQQSPLGFRARLCAETRHEPRALRFVSERLVSLLWTLELSDWTAFLPLQKVAEFCSLIGTYPAGFVVLNEPEERVLHLACLDASLAVKPVFDKFQCVIITSGTLSPLWVYPRMLSFRASVAESFPMSLQRECICPLIVTRGSDQTLLSSQYSLRSEPSIARNYGELLLRMAAAVPDGVVCFFPSYEFLQGVLSAWIATGMLERVRHTKLVFIETPDALEANAALCNFRVACDAGRGAVLLSVARGKAAEGIDFDGHYGRCVLLFGVPFQYSESRILRARLAFLHEQYRIREDDFLIFDAMRQAAQCVGRVIRNKRDYGIMVFADRRYARPSQLQKLPRWISQFILDAYIGVDVESALHFARQFLLHMAQPLL</sequence>
<dbReference type="InterPro" id="IPR006554">
    <property type="entry name" value="Helicase-like_DEXD_c2"/>
</dbReference>
<accession>A0AAV9IQ52</accession>
<dbReference type="FunFam" id="3.40.50.300:FF:000135">
    <property type="entry name" value="DNA repair helicase RAD3, putative"/>
    <property type="match status" value="1"/>
</dbReference>
<keyword evidence="9" id="KW-0347">Helicase</keyword>
<dbReference type="InterPro" id="IPR002464">
    <property type="entry name" value="DNA/RNA_helicase_DEAH_CS"/>
</dbReference>
<dbReference type="EMBL" id="JANCYW010000001">
    <property type="protein sequence ID" value="KAK4534221.1"/>
    <property type="molecule type" value="Genomic_DNA"/>
</dbReference>
<protein>
    <recommendedName>
        <fullName evidence="17">DNA 5'-3' helicase</fullName>
        <ecNumber evidence="17">5.6.2.3</ecNumber>
    </recommendedName>
</protein>
<dbReference type="Pfam" id="PF13307">
    <property type="entry name" value="Helicase_C_2"/>
    <property type="match status" value="1"/>
</dbReference>
<evidence type="ECO:0000256" key="8">
    <source>
        <dbReference type="ARBA" id="ARBA00022801"/>
    </source>
</evidence>
<dbReference type="Gene3D" id="3.40.50.300">
    <property type="entry name" value="P-loop containing nucleotide triphosphate hydrolases"/>
    <property type="match status" value="2"/>
</dbReference>
<dbReference type="InterPro" id="IPR013020">
    <property type="entry name" value="Rad3/Chl1-like"/>
</dbReference>
<comment type="subcellular location">
    <subcellularLocation>
        <location evidence="2">Nucleus</location>
    </subcellularLocation>
</comment>
<comment type="catalytic activity">
    <reaction evidence="18">
        <text>ATP + H2O = ADP + phosphate + H(+)</text>
        <dbReference type="Rhea" id="RHEA:13065"/>
        <dbReference type="ChEBI" id="CHEBI:15377"/>
        <dbReference type="ChEBI" id="CHEBI:15378"/>
        <dbReference type="ChEBI" id="CHEBI:30616"/>
        <dbReference type="ChEBI" id="CHEBI:43474"/>
        <dbReference type="ChEBI" id="CHEBI:456216"/>
        <dbReference type="EC" id="5.6.2.3"/>
    </reaction>
</comment>
<keyword evidence="12" id="KW-0411">Iron-sulfur</keyword>
<evidence type="ECO:0000256" key="11">
    <source>
        <dbReference type="ARBA" id="ARBA00023004"/>
    </source>
</evidence>
<dbReference type="InterPro" id="IPR001945">
    <property type="entry name" value="RAD3/XPD"/>
</dbReference>
<keyword evidence="13" id="KW-0238">DNA-binding</keyword>
<dbReference type="GO" id="GO:0005524">
    <property type="term" value="F:ATP binding"/>
    <property type="evidence" value="ECO:0007669"/>
    <property type="project" value="UniProtKB-KW"/>
</dbReference>
<organism evidence="21 22">
    <name type="scientific">Cyanidium caldarium</name>
    <name type="common">Red alga</name>
    <dbReference type="NCBI Taxonomy" id="2771"/>
    <lineage>
        <taxon>Eukaryota</taxon>
        <taxon>Rhodophyta</taxon>
        <taxon>Bangiophyceae</taxon>
        <taxon>Cyanidiales</taxon>
        <taxon>Cyanidiaceae</taxon>
        <taxon>Cyanidium</taxon>
    </lineage>
</organism>
<evidence type="ECO:0000256" key="17">
    <source>
        <dbReference type="ARBA" id="ARBA00044969"/>
    </source>
</evidence>
<dbReference type="GO" id="GO:0003684">
    <property type="term" value="F:damaged DNA binding"/>
    <property type="evidence" value="ECO:0007669"/>
    <property type="project" value="TreeGrafter"/>
</dbReference>
<dbReference type="InterPro" id="IPR014001">
    <property type="entry name" value="Helicase_ATP-bd"/>
</dbReference>
<dbReference type="SMART" id="SM00487">
    <property type="entry name" value="DEXDc"/>
    <property type="match status" value="1"/>
</dbReference>
<evidence type="ECO:0000256" key="12">
    <source>
        <dbReference type="ARBA" id="ARBA00023014"/>
    </source>
</evidence>
<evidence type="ECO:0000256" key="15">
    <source>
        <dbReference type="ARBA" id="ARBA00023235"/>
    </source>
</evidence>
<dbReference type="InterPro" id="IPR010643">
    <property type="entry name" value="HBB"/>
</dbReference>
<keyword evidence="8" id="KW-0378">Hydrolase</keyword>
<dbReference type="InterPro" id="IPR010614">
    <property type="entry name" value="RAD3-like_helicase_DEAD"/>
</dbReference>
<dbReference type="InterPro" id="IPR006555">
    <property type="entry name" value="ATP-dep_Helicase_C"/>
</dbReference>
<evidence type="ECO:0000256" key="18">
    <source>
        <dbReference type="ARBA" id="ARBA00048954"/>
    </source>
</evidence>
<dbReference type="SUPFAM" id="SSF52540">
    <property type="entry name" value="P-loop containing nucleoside triphosphate hydrolases"/>
    <property type="match status" value="2"/>
</dbReference>
<comment type="cofactor">
    <cofactor evidence="1">
        <name>[4Fe-4S] cluster</name>
        <dbReference type="ChEBI" id="CHEBI:49883"/>
    </cofactor>
</comment>
<comment type="caution">
    <text evidence="21">The sequence shown here is derived from an EMBL/GenBank/DDBJ whole genome shotgun (WGS) entry which is preliminary data.</text>
</comment>
<dbReference type="Pfam" id="PF06733">
    <property type="entry name" value="DEAD_2"/>
    <property type="match status" value="1"/>
</dbReference>
<dbReference type="CDD" id="cd18788">
    <property type="entry name" value="SF2_C_XPD"/>
    <property type="match status" value="1"/>
</dbReference>
<feature type="coiled-coil region" evidence="19">
    <location>
        <begin position="278"/>
        <end position="327"/>
    </location>
</feature>
<keyword evidence="5" id="KW-0479">Metal-binding</keyword>
<evidence type="ECO:0000256" key="5">
    <source>
        <dbReference type="ARBA" id="ARBA00022723"/>
    </source>
</evidence>
<dbReference type="NCBIfam" id="TIGR00604">
    <property type="entry name" value="rad3"/>
    <property type="match status" value="1"/>
</dbReference>
<keyword evidence="10" id="KW-0067">ATP-binding</keyword>
<keyword evidence="15" id="KW-0413">Isomerase</keyword>
<dbReference type="FunFam" id="3.40.50.300:FF:000128">
    <property type="entry name" value="Putative DNA repair helicase RAD3"/>
    <property type="match status" value="1"/>
</dbReference>
<keyword evidence="19" id="KW-0175">Coiled coil</keyword>
<dbReference type="Pfam" id="PF06777">
    <property type="entry name" value="HBB"/>
    <property type="match status" value="1"/>
</dbReference>
<dbReference type="InterPro" id="IPR045028">
    <property type="entry name" value="DinG/Rad3-like"/>
</dbReference>
<evidence type="ECO:0000256" key="14">
    <source>
        <dbReference type="ARBA" id="ARBA00023204"/>
    </source>
</evidence>
<keyword evidence="7" id="KW-0227">DNA damage</keyword>
<evidence type="ECO:0000313" key="22">
    <source>
        <dbReference type="Proteomes" id="UP001301350"/>
    </source>
</evidence>
<evidence type="ECO:0000256" key="13">
    <source>
        <dbReference type="ARBA" id="ARBA00023125"/>
    </source>
</evidence>
<dbReference type="PANTHER" id="PTHR11472:SF1">
    <property type="entry name" value="GENERAL TRANSCRIPTION AND DNA REPAIR FACTOR IIH HELICASE SUBUNIT XPD"/>
    <property type="match status" value="1"/>
</dbReference>
<keyword evidence="6" id="KW-0547">Nucleotide-binding</keyword>
<reference evidence="21 22" key="1">
    <citation type="submission" date="2022-07" db="EMBL/GenBank/DDBJ databases">
        <title>Genome-wide signatures of adaptation to extreme environments.</title>
        <authorList>
            <person name="Cho C.H."/>
            <person name="Yoon H.S."/>
        </authorList>
    </citation>
    <scope>NUCLEOTIDE SEQUENCE [LARGE SCALE GENOMIC DNA]</scope>
    <source>
        <strain evidence="21 22">DBV 063 E5</strain>
    </source>
</reference>
<dbReference type="EC" id="5.6.2.3" evidence="17"/>
<evidence type="ECO:0000256" key="4">
    <source>
        <dbReference type="ARBA" id="ARBA00022485"/>
    </source>
</evidence>
<dbReference type="GO" id="GO:0043139">
    <property type="term" value="F:5'-3' DNA helicase activity"/>
    <property type="evidence" value="ECO:0007669"/>
    <property type="project" value="UniProtKB-EC"/>
</dbReference>
<dbReference type="GO" id="GO:0006289">
    <property type="term" value="P:nucleotide-excision repair"/>
    <property type="evidence" value="ECO:0007669"/>
    <property type="project" value="InterPro"/>
</dbReference>
<dbReference type="InterPro" id="IPR014013">
    <property type="entry name" value="Helic_SF1/SF2_ATP-bd_DinG/Rad3"/>
</dbReference>
<dbReference type="SMART" id="SM00488">
    <property type="entry name" value="DEXDc2"/>
    <property type="match status" value="1"/>
</dbReference>
<comment type="similarity">
    <text evidence="3">Belongs to the helicase family. RAD3/XPD subfamily.</text>
</comment>
<dbReference type="GO" id="GO:0051539">
    <property type="term" value="F:4 iron, 4 sulfur cluster binding"/>
    <property type="evidence" value="ECO:0007669"/>
    <property type="project" value="UniProtKB-KW"/>
</dbReference>
<evidence type="ECO:0000313" key="21">
    <source>
        <dbReference type="EMBL" id="KAK4534221.1"/>
    </source>
</evidence>
<gene>
    <name evidence="21" type="ORF">CDCA_CDCA01G0246</name>
</gene>
<dbReference type="Proteomes" id="UP001301350">
    <property type="component" value="Unassembled WGS sequence"/>
</dbReference>
<dbReference type="PRINTS" id="PR00852">
    <property type="entry name" value="XRODRMPGMNTD"/>
</dbReference>
<evidence type="ECO:0000256" key="3">
    <source>
        <dbReference type="ARBA" id="ARBA00009146"/>
    </source>
</evidence>
<keyword evidence="16" id="KW-0539">Nucleus</keyword>
<keyword evidence="22" id="KW-1185">Reference proteome</keyword>
<evidence type="ECO:0000256" key="7">
    <source>
        <dbReference type="ARBA" id="ARBA00022763"/>
    </source>
</evidence>
<evidence type="ECO:0000256" key="6">
    <source>
        <dbReference type="ARBA" id="ARBA00022741"/>
    </source>
</evidence>
<dbReference type="InterPro" id="IPR027417">
    <property type="entry name" value="P-loop_NTPase"/>
</dbReference>
<name>A0AAV9IQ52_CYACA</name>
<evidence type="ECO:0000256" key="9">
    <source>
        <dbReference type="ARBA" id="ARBA00022806"/>
    </source>
</evidence>
<keyword evidence="11" id="KW-0408">Iron</keyword>